<proteinExistence type="predicted"/>
<sequence>MGSFLLKEKNGVFWKGLMGSAIFGLGFYTHDALSPYPKSIMKEGKQCLAGTKSLAEKSRAALAELKRIEKNADQIVQSIKTEIAKLERAKMREELKKAKMMEELKKAEGRCTVGTCCESQEESVWSFI</sequence>
<feature type="coiled-coil region" evidence="1">
    <location>
        <begin position="69"/>
        <end position="110"/>
    </location>
</feature>
<evidence type="ECO:0000256" key="1">
    <source>
        <dbReference type="SAM" id="Coils"/>
    </source>
</evidence>
<accession>A0A1J3FLS3</accession>
<protein>
    <submittedName>
        <fullName evidence="3">Uncharacterized protein</fullName>
    </submittedName>
</protein>
<reference evidence="3" key="1">
    <citation type="submission" date="2016-07" db="EMBL/GenBank/DDBJ databases">
        <title>De novo transcriptome assembly of four accessions of the metal hyperaccumulator plant Noccaea caerulescens.</title>
        <authorList>
            <person name="Blande D."/>
            <person name="Halimaa P."/>
            <person name="Tervahauta A.I."/>
            <person name="Aarts M.G."/>
            <person name="Karenlampi S.O."/>
        </authorList>
    </citation>
    <scope>NUCLEOTIDE SEQUENCE</scope>
</reference>
<keyword evidence="1" id="KW-0175">Coiled coil</keyword>
<gene>
    <name evidence="2" type="ORF">GA_TR3258_c1_g1_i1_g.10176</name>
    <name evidence="3" type="ORF">LC_TR19062_c0_g1_i1_g.63656</name>
</gene>
<dbReference type="AlphaFoldDB" id="A0A1J3FLS3"/>
<evidence type="ECO:0000313" key="3">
    <source>
        <dbReference type="EMBL" id="JAU45051.1"/>
    </source>
</evidence>
<dbReference type="EMBL" id="GEVI01027731">
    <property type="protein sequence ID" value="JAU04589.1"/>
    <property type="molecule type" value="Transcribed_RNA"/>
</dbReference>
<organism evidence="3">
    <name type="scientific">Noccaea caerulescens</name>
    <name type="common">Alpine penny-cress</name>
    <name type="synonym">Thlaspi caerulescens</name>
    <dbReference type="NCBI Taxonomy" id="107243"/>
    <lineage>
        <taxon>Eukaryota</taxon>
        <taxon>Viridiplantae</taxon>
        <taxon>Streptophyta</taxon>
        <taxon>Embryophyta</taxon>
        <taxon>Tracheophyta</taxon>
        <taxon>Spermatophyta</taxon>
        <taxon>Magnoliopsida</taxon>
        <taxon>eudicotyledons</taxon>
        <taxon>Gunneridae</taxon>
        <taxon>Pentapetalae</taxon>
        <taxon>rosids</taxon>
        <taxon>malvids</taxon>
        <taxon>Brassicales</taxon>
        <taxon>Brassicaceae</taxon>
        <taxon>Coluteocarpeae</taxon>
        <taxon>Noccaea</taxon>
    </lineage>
</organism>
<evidence type="ECO:0000313" key="2">
    <source>
        <dbReference type="EMBL" id="JAU04589.1"/>
    </source>
</evidence>
<dbReference type="EMBL" id="GEVK01007781">
    <property type="protein sequence ID" value="JAU45051.1"/>
    <property type="molecule type" value="Transcribed_RNA"/>
</dbReference>
<name>A0A1J3FLS3_NOCCA</name>